<dbReference type="InterPro" id="IPR050815">
    <property type="entry name" value="TF_fung"/>
</dbReference>
<dbReference type="AlphaFoldDB" id="A0A2I2GGI8"/>
<evidence type="ECO:0000259" key="8">
    <source>
        <dbReference type="PROSITE" id="PS50048"/>
    </source>
</evidence>
<name>A0A2I2GGI8_9EURO</name>
<dbReference type="GO" id="GO:0006351">
    <property type="term" value="P:DNA-templated transcription"/>
    <property type="evidence" value="ECO:0007669"/>
    <property type="project" value="InterPro"/>
</dbReference>
<dbReference type="RefSeq" id="XP_024707249.1">
    <property type="nucleotide sequence ID" value="XM_024850603.1"/>
</dbReference>
<dbReference type="GO" id="GO:0003677">
    <property type="term" value="F:DNA binding"/>
    <property type="evidence" value="ECO:0007669"/>
    <property type="project" value="UniProtKB-KW"/>
</dbReference>
<dbReference type="STRING" id="1392250.A0A2I2GGI8"/>
<reference evidence="9 10" key="1">
    <citation type="submission" date="2016-12" db="EMBL/GenBank/DDBJ databases">
        <title>The genomes of Aspergillus section Nigri reveals drivers in fungal speciation.</title>
        <authorList>
            <consortium name="DOE Joint Genome Institute"/>
            <person name="Vesth T.C."/>
            <person name="Nybo J."/>
            <person name="Theobald S."/>
            <person name="Brandl J."/>
            <person name="Frisvad J.C."/>
            <person name="Nielsen K.F."/>
            <person name="Lyhne E.K."/>
            <person name="Kogle M.E."/>
            <person name="Kuo A."/>
            <person name="Riley R."/>
            <person name="Clum A."/>
            <person name="Nolan M."/>
            <person name="Lipzen A."/>
            <person name="Salamov A."/>
            <person name="Henrissat B."/>
            <person name="Wiebenga A."/>
            <person name="De Vries R.P."/>
            <person name="Grigoriev I.V."/>
            <person name="Mortensen U.H."/>
            <person name="Andersen M.R."/>
            <person name="Baker S.E."/>
        </authorList>
    </citation>
    <scope>NUCLEOTIDE SEQUENCE [LARGE SCALE GENOMIC DNA]</scope>
    <source>
        <strain evidence="9 10">IBT 23096</strain>
    </source>
</reference>
<keyword evidence="4" id="KW-0238">DNA-binding</keyword>
<keyword evidence="6" id="KW-0539">Nucleus</keyword>
<keyword evidence="2" id="KW-0479">Metal-binding</keyword>
<feature type="compositionally biased region" description="Low complexity" evidence="7">
    <location>
        <begin position="181"/>
        <end position="197"/>
    </location>
</feature>
<dbReference type="Proteomes" id="UP000234275">
    <property type="component" value="Unassembled WGS sequence"/>
</dbReference>
<dbReference type="GeneID" id="36558302"/>
<evidence type="ECO:0000256" key="1">
    <source>
        <dbReference type="ARBA" id="ARBA00004123"/>
    </source>
</evidence>
<evidence type="ECO:0000256" key="3">
    <source>
        <dbReference type="ARBA" id="ARBA00023015"/>
    </source>
</evidence>
<dbReference type="CDD" id="cd00067">
    <property type="entry name" value="GAL4"/>
    <property type="match status" value="1"/>
</dbReference>
<keyword evidence="10" id="KW-1185">Reference proteome</keyword>
<dbReference type="SUPFAM" id="SSF57701">
    <property type="entry name" value="Zn2/Cys6 DNA-binding domain"/>
    <property type="match status" value="1"/>
</dbReference>
<protein>
    <recommendedName>
        <fullName evidence="8">Zn(2)-C6 fungal-type domain-containing protein</fullName>
    </recommendedName>
</protein>
<dbReference type="GO" id="GO:0008270">
    <property type="term" value="F:zinc ion binding"/>
    <property type="evidence" value="ECO:0007669"/>
    <property type="project" value="InterPro"/>
</dbReference>
<comment type="subcellular location">
    <subcellularLocation>
        <location evidence="1">Nucleus</location>
    </subcellularLocation>
</comment>
<keyword evidence="5" id="KW-0804">Transcription</keyword>
<dbReference type="VEuPathDB" id="FungiDB:P170DRAFT_444054"/>
<dbReference type="CDD" id="cd12148">
    <property type="entry name" value="fungal_TF_MHR"/>
    <property type="match status" value="1"/>
</dbReference>
<evidence type="ECO:0000313" key="10">
    <source>
        <dbReference type="Proteomes" id="UP000234275"/>
    </source>
</evidence>
<sequence>MSTYYVGPFGRMLPVTDGPSSEREPDRPANLPVPGTHPYQLPPPRASAPLQFGTDPFLHQRTQGERTDLGGPLSGRSQAPSHQPATEQLPSVSQLLTPTAQDSRPSSPYHPSAFGIYTPPNGPAEHSQPYRHHEPGPVLTPTPRNGILEHQLHSDPIHQRHPGSLPPLSRLSPHNLGREASVNPPSQVNSPVPSFPQGLFHPHGFRPPERESDDGGLPESPDARGLAENKSPTSNVRSHVVDERYVDGEGLCYIYADGTRCPKIIDGVPVNANWGITKAGKPRKRLAQACLTCREKKIKCQPNLPKCDQCQKSGRECRFESAPRGHRAATKHSQPMGRYEGRDSFSAGSHNFSGSSHSLYSMVRASGSSTSLPRTSSQSPISDGSMLTPSAVDSTHDGAMDYEHYRLRGPGSSRISAGAEDLPKRVDGQVSPDYSDILTGLKDLDPQDPIACDWRVDPYELDPELTMHYVETYFTYVNDRMYYMFPRRRFLLWLRSSQPKSLDDHMLLYSMMTLGSVFSERPDRVIALKRYSRTARYAVEHSRHSLTLQLAQSRIIMSLWYYAIGALVKSWDAVGAAVRTVSGLRYNVELGGVIVDQSRECEYGLHPQALIECRRRTFWVAFLMDRLSCFYTPSTTLISSQTAYLRLPCREEVYEAQQYTTVPYFQSFLNQLPVSLEDELSGLSAMALLIDILSLWGEVSDHVFRLSLIPAEAYGRLFEEFHSNVVRRSDEWAARLPDHLTFTAVNMERSIRSKKADSFISIHLLYHATLMKLNRHARFQNLPDGLVDRYIHATRNHAAEILRISVALMRYAADYETSRSAMEPNISKGTLLNPFLGYVILSAIDVLSAGGLIVDLPECIRLIGGGLEVMRELSRFWASTVPLVSLIETRLNAMTEVPYPQLELAGKIAFLTRSHSLDSQVRSSVQKQESATNEDLLYEEMPRERLFVALGVGSVPFSEDNILWMKDTS</sequence>
<proteinExistence type="predicted"/>
<evidence type="ECO:0000256" key="7">
    <source>
        <dbReference type="SAM" id="MobiDB-lite"/>
    </source>
</evidence>
<dbReference type="InterPro" id="IPR007219">
    <property type="entry name" value="XnlR_reg_dom"/>
</dbReference>
<feature type="compositionally biased region" description="Low complexity" evidence="7">
    <location>
        <begin position="367"/>
        <end position="380"/>
    </location>
</feature>
<feature type="region of interest" description="Disordered" evidence="7">
    <location>
        <begin position="321"/>
        <end position="350"/>
    </location>
</feature>
<accession>A0A2I2GGI8</accession>
<dbReference type="PROSITE" id="PS50048">
    <property type="entry name" value="ZN2_CY6_FUNGAL_2"/>
    <property type="match status" value="1"/>
</dbReference>
<dbReference type="PANTHER" id="PTHR47338:SF11">
    <property type="entry name" value="ZN(II)2CYS6 TRANSCRIPTION FACTOR (EUROFUNG)"/>
    <property type="match status" value="1"/>
</dbReference>
<feature type="region of interest" description="Disordered" evidence="7">
    <location>
        <begin position="1"/>
        <end position="238"/>
    </location>
</feature>
<evidence type="ECO:0000256" key="6">
    <source>
        <dbReference type="ARBA" id="ARBA00023242"/>
    </source>
</evidence>
<dbReference type="GO" id="GO:0005634">
    <property type="term" value="C:nucleus"/>
    <property type="evidence" value="ECO:0007669"/>
    <property type="project" value="UniProtKB-SubCell"/>
</dbReference>
<dbReference type="PROSITE" id="PS00463">
    <property type="entry name" value="ZN2_CY6_FUNGAL_1"/>
    <property type="match status" value="1"/>
</dbReference>
<evidence type="ECO:0000256" key="2">
    <source>
        <dbReference type="ARBA" id="ARBA00022723"/>
    </source>
</evidence>
<feature type="region of interest" description="Disordered" evidence="7">
    <location>
        <begin position="367"/>
        <end position="389"/>
    </location>
</feature>
<feature type="domain" description="Zn(2)-C6 fungal-type" evidence="8">
    <location>
        <begin position="289"/>
        <end position="319"/>
    </location>
</feature>
<dbReference type="Pfam" id="PF00172">
    <property type="entry name" value="Zn_clus"/>
    <property type="match status" value="1"/>
</dbReference>
<dbReference type="GO" id="GO:0000981">
    <property type="term" value="F:DNA-binding transcription factor activity, RNA polymerase II-specific"/>
    <property type="evidence" value="ECO:0007669"/>
    <property type="project" value="InterPro"/>
</dbReference>
<dbReference type="Pfam" id="PF04082">
    <property type="entry name" value="Fungal_trans"/>
    <property type="match status" value="1"/>
</dbReference>
<dbReference type="SMART" id="SM00066">
    <property type="entry name" value="GAL4"/>
    <property type="match status" value="1"/>
</dbReference>
<dbReference type="Gene3D" id="4.10.240.10">
    <property type="entry name" value="Zn(2)-C6 fungal-type DNA-binding domain"/>
    <property type="match status" value="1"/>
</dbReference>
<evidence type="ECO:0000313" key="9">
    <source>
        <dbReference type="EMBL" id="PLB51947.1"/>
    </source>
</evidence>
<dbReference type="InterPro" id="IPR001138">
    <property type="entry name" value="Zn2Cys6_DnaBD"/>
</dbReference>
<dbReference type="EMBL" id="MSFO01000002">
    <property type="protein sequence ID" value="PLB51947.1"/>
    <property type="molecule type" value="Genomic_DNA"/>
</dbReference>
<dbReference type="GO" id="GO:0009893">
    <property type="term" value="P:positive regulation of metabolic process"/>
    <property type="evidence" value="ECO:0007669"/>
    <property type="project" value="UniProtKB-ARBA"/>
</dbReference>
<dbReference type="InterPro" id="IPR036864">
    <property type="entry name" value="Zn2-C6_fun-type_DNA-bd_sf"/>
</dbReference>
<organism evidence="9 10">
    <name type="scientific">Aspergillus steynii IBT 23096</name>
    <dbReference type="NCBI Taxonomy" id="1392250"/>
    <lineage>
        <taxon>Eukaryota</taxon>
        <taxon>Fungi</taxon>
        <taxon>Dikarya</taxon>
        <taxon>Ascomycota</taxon>
        <taxon>Pezizomycotina</taxon>
        <taxon>Eurotiomycetes</taxon>
        <taxon>Eurotiomycetidae</taxon>
        <taxon>Eurotiales</taxon>
        <taxon>Aspergillaceae</taxon>
        <taxon>Aspergillus</taxon>
        <taxon>Aspergillus subgen. Circumdati</taxon>
    </lineage>
</organism>
<keyword evidence="3" id="KW-0805">Transcription regulation</keyword>
<gene>
    <name evidence="9" type="ORF">P170DRAFT_444054</name>
</gene>
<dbReference type="OrthoDB" id="5426798at2759"/>
<feature type="compositionally biased region" description="Polar residues" evidence="7">
    <location>
        <begin position="75"/>
        <end position="106"/>
    </location>
</feature>
<comment type="caution">
    <text evidence="9">The sequence shown here is derived from an EMBL/GenBank/DDBJ whole genome shotgun (WGS) entry which is preliminary data.</text>
</comment>
<evidence type="ECO:0000256" key="5">
    <source>
        <dbReference type="ARBA" id="ARBA00023163"/>
    </source>
</evidence>
<evidence type="ECO:0000256" key="4">
    <source>
        <dbReference type="ARBA" id="ARBA00023125"/>
    </source>
</evidence>
<dbReference type="PANTHER" id="PTHR47338">
    <property type="entry name" value="ZN(II)2CYS6 TRANSCRIPTION FACTOR (EUROFUNG)-RELATED"/>
    <property type="match status" value="1"/>
</dbReference>